<gene>
    <name evidence="2" type="ORF">PODLI_1B001584</name>
</gene>
<accession>A0AA35LGA4</accession>
<dbReference type="Proteomes" id="UP001178461">
    <property type="component" value="Chromosome 15"/>
</dbReference>
<organism evidence="2 3">
    <name type="scientific">Podarcis lilfordi</name>
    <name type="common">Lilford's wall lizard</name>
    <dbReference type="NCBI Taxonomy" id="74358"/>
    <lineage>
        <taxon>Eukaryota</taxon>
        <taxon>Metazoa</taxon>
        <taxon>Chordata</taxon>
        <taxon>Craniata</taxon>
        <taxon>Vertebrata</taxon>
        <taxon>Euteleostomi</taxon>
        <taxon>Lepidosauria</taxon>
        <taxon>Squamata</taxon>
        <taxon>Bifurcata</taxon>
        <taxon>Unidentata</taxon>
        <taxon>Episquamata</taxon>
        <taxon>Laterata</taxon>
        <taxon>Lacertibaenia</taxon>
        <taxon>Lacertidae</taxon>
        <taxon>Podarcis</taxon>
    </lineage>
</organism>
<evidence type="ECO:0000313" key="3">
    <source>
        <dbReference type="Proteomes" id="UP001178461"/>
    </source>
</evidence>
<dbReference type="EMBL" id="OX395141">
    <property type="protein sequence ID" value="CAI5795253.1"/>
    <property type="molecule type" value="Genomic_DNA"/>
</dbReference>
<evidence type="ECO:0000313" key="2">
    <source>
        <dbReference type="EMBL" id="CAI5795253.1"/>
    </source>
</evidence>
<name>A0AA35LGA4_9SAUR</name>
<feature type="region of interest" description="Disordered" evidence="1">
    <location>
        <begin position="1"/>
        <end position="54"/>
    </location>
</feature>
<dbReference type="AlphaFoldDB" id="A0AA35LGA4"/>
<sequence>MSAFQSRRSFPPGHSRVHTAESFVSPAPEENPSATEQKESQARTAGSQSRAERREAGWCQLGFHVCLPTDAKPAAAALKEAD</sequence>
<keyword evidence="3" id="KW-1185">Reference proteome</keyword>
<proteinExistence type="predicted"/>
<evidence type="ECO:0000256" key="1">
    <source>
        <dbReference type="SAM" id="MobiDB-lite"/>
    </source>
</evidence>
<reference evidence="2" key="1">
    <citation type="submission" date="2022-12" db="EMBL/GenBank/DDBJ databases">
        <authorList>
            <person name="Alioto T."/>
            <person name="Alioto T."/>
            <person name="Gomez Garrido J."/>
        </authorList>
    </citation>
    <scope>NUCLEOTIDE SEQUENCE</scope>
</reference>
<protein>
    <submittedName>
        <fullName evidence="2">Uncharacterized protein</fullName>
    </submittedName>
</protein>